<protein>
    <submittedName>
        <fullName evidence="1">Putative DsbA family dithiol-disulfide isomerase</fullName>
    </submittedName>
</protein>
<accession>A0A841Q3U5</accession>
<dbReference type="GO" id="GO:0016853">
    <property type="term" value="F:isomerase activity"/>
    <property type="evidence" value="ECO:0007669"/>
    <property type="project" value="UniProtKB-KW"/>
</dbReference>
<dbReference type="EMBL" id="JACHGH010000004">
    <property type="protein sequence ID" value="MBB6453055.1"/>
    <property type="molecule type" value="Genomic_DNA"/>
</dbReference>
<dbReference type="CDD" id="cd03025">
    <property type="entry name" value="DsbA_FrnE_like"/>
    <property type="match status" value="1"/>
</dbReference>
<dbReference type="InterPro" id="IPR036249">
    <property type="entry name" value="Thioredoxin-like_sf"/>
</dbReference>
<reference evidence="1 2" key="1">
    <citation type="submission" date="2020-08" db="EMBL/GenBank/DDBJ databases">
        <title>Genomic Encyclopedia of Type Strains, Phase IV (KMG-IV): sequencing the most valuable type-strain genomes for metagenomic binning, comparative biology and taxonomic classification.</title>
        <authorList>
            <person name="Goeker M."/>
        </authorList>
    </citation>
    <scope>NUCLEOTIDE SEQUENCE [LARGE SCALE GENOMIC DNA]</scope>
    <source>
        <strain evidence="1 2">DSM 19612</strain>
    </source>
</reference>
<dbReference type="Proteomes" id="UP000581688">
    <property type="component" value="Unassembled WGS sequence"/>
</dbReference>
<dbReference type="Gene3D" id="3.40.30.10">
    <property type="entry name" value="Glutaredoxin"/>
    <property type="match status" value="1"/>
</dbReference>
<gene>
    <name evidence="1" type="ORF">HNQ94_001503</name>
</gene>
<dbReference type="PANTHER" id="PTHR13887:SF47">
    <property type="entry name" value="CLPXP ADAPTER PROTEIN SPXH"/>
    <property type="match status" value="1"/>
</dbReference>
<dbReference type="AlphaFoldDB" id="A0A841Q3U5"/>
<proteinExistence type="predicted"/>
<dbReference type="Pfam" id="PF13743">
    <property type="entry name" value="Thioredoxin_5"/>
    <property type="match status" value="1"/>
</dbReference>
<organism evidence="1 2">
    <name type="scientific">Salirhabdus euzebyi</name>
    <dbReference type="NCBI Taxonomy" id="394506"/>
    <lineage>
        <taxon>Bacteria</taxon>
        <taxon>Bacillati</taxon>
        <taxon>Bacillota</taxon>
        <taxon>Bacilli</taxon>
        <taxon>Bacillales</taxon>
        <taxon>Bacillaceae</taxon>
        <taxon>Salirhabdus</taxon>
    </lineage>
</organism>
<dbReference type="SUPFAM" id="SSF52833">
    <property type="entry name" value="Thioredoxin-like"/>
    <property type="match status" value="1"/>
</dbReference>
<name>A0A841Q3U5_9BACI</name>
<keyword evidence="2" id="KW-1185">Reference proteome</keyword>
<keyword evidence="1" id="KW-0413">Isomerase</keyword>
<comment type="caution">
    <text evidence="1">The sequence shown here is derived from an EMBL/GenBank/DDBJ whole genome shotgun (WGS) entry which is preliminary data.</text>
</comment>
<evidence type="ECO:0000313" key="1">
    <source>
        <dbReference type="EMBL" id="MBB6453055.1"/>
    </source>
</evidence>
<evidence type="ECO:0000313" key="2">
    <source>
        <dbReference type="Proteomes" id="UP000581688"/>
    </source>
</evidence>
<sequence length="202" mass="23326">MSCDGDLWFENPISSPWLTSVAIKAAELQGRRPGIVFLRKLQEYLFVDKLNISDEEILVQCAQEVNLDIEEFQKDLHSNSAKKALQCDLKLTSEMDVDQIPTIVLFNQKDEQEGVKVTGLYPYDVYVKVLHEVLGKKPRSAAKPSLEEFLQHYKFVATKEISVVFDWSDEKTEKEMKKLLFKQVVEKVPAKYGTFWRYLGSE</sequence>
<dbReference type="PANTHER" id="PTHR13887">
    <property type="entry name" value="GLUTATHIONE S-TRANSFERASE KAPPA"/>
    <property type="match status" value="1"/>
</dbReference>